<dbReference type="AlphaFoldDB" id="A0A060C5P4"/>
<feature type="non-terminal residue" evidence="1">
    <location>
        <position position="145"/>
    </location>
</feature>
<dbReference type="EMBL" id="KF122967">
    <property type="protein sequence ID" value="AIA90267.1"/>
    <property type="molecule type" value="Genomic_DNA"/>
</dbReference>
<proteinExistence type="predicted"/>
<accession>A0A060C5P4</accession>
<feature type="non-terminal residue" evidence="1">
    <location>
        <position position="1"/>
    </location>
</feature>
<evidence type="ECO:0000313" key="1">
    <source>
        <dbReference type="EMBL" id="AIA90267.1"/>
    </source>
</evidence>
<reference evidence="1" key="1">
    <citation type="journal article" date="2013" name="Environ. Microbiol.">
        <title>Seasonally variable intestinal metagenomes of the red palm weevil (Rhynchophorus ferrugineus).</title>
        <authorList>
            <person name="Jia S."/>
            <person name="Zhang X."/>
            <person name="Zhang G."/>
            <person name="Yin A."/>
            <person name="Zhang S."/>
            <person name="Li F."/>
            <person name="Wang L."/>
            <person name="Zhao D."/>
            <person name="Yun Q."/>
            <person name="Tala"/>
            <person name="Wang J."/>
            <person name="Sun G."/>
            <person name="Baabdullah M."/>
            <person name="Yu X."/>
            <person name="Hu S."/>
            <person name="Al-Mssallem I.S."/>
            <person name="Yu J."/>
        </authorList>
    </citation>
    <scope>NUCLEOTIDE SEQUENCE</scope>
</reference>
<protein>
    <submittedName>
        <fullName evidence="1">CAZy families GT2 protein</fullName>
    </submittedName>
</protein>
<organism evidence="1">
    <name type="scientific">uncultured Conexibacter sp</name>
    <dbReference type="NCBI Taxonomy" id="259313"/>
    <lineage>
        <taxon>Bacteria</taxon>
        <taxon>Bacillati</taxon>
        <taxon>Actinomycetota</taxon>
        <taxon>Thermoleophilia</taxon>
        <taxon>Solirubrobacterales</taxon>
        <taxon>Conexibacteraceae</taxon>
        <taxon>Conexibacter</taxon>
        <taxon>environmental samples</taxon>
    </lineage>
</organism>
<sequence length="145" mass="15975">ALPGEVMAALEEPLARFAAHRQRLQADLAADLPRAEVVARLAEDYAAAADWLEARALGHALVDHLDAFFADRVLMDLAGDLRLTRIALDGALAQGQTPPDDRLVQLQDRLVWIFTADIATFERKQYVSLSHEANKAMNLNSYIGL</sequence>
<name>A0A060C5P4_9ACTN</name>